<evidence type="ECO:0000256" key="5">
    <source>
        <dbReference type="PIRSR" id="PIRSR001338-1"/>
    </source>
</evidence>
<dbReference type="GO" id="GO:0034023">
    <property type="term" value="F:5-(carboxyamino)imidazole ribonucleotide mutase activity"/>
    <property type="evidence" value="ECO:0007669"/>
    <property type="project" value="UniProtKB-UniRule"/>
</dbReference>
<evidence type="ECO:0000256" key="3">
    <source>
        <dbReference type="HAMAP-Rule" id="MF_01929"/>
    </source>
</evidence>
<dbReference type="UniPathway" id="UPA00074">
    <property type="reaction ID" value="UER00943"/>
</dbReference>
<dbReference type="Gene3D" id="3.40.50.1970">
    <property type="match status" value="1"/>
</dbReference>
<dbReference type="SMART" id="SM01001">
    <property type="entry name" value="AIRC"/>
    <property type="match status" value="1"/>
</dbReference>
<keyword evidence="2 3" id="KW-0413">Isomerase</keyword>
<dbReference type="PANTHER" id="PTHR23046">
    <property type="entry name" value="PHOSPHORIBOSYLAMINOIMIDAZOLE CARBOXYLASE CATALYTIC SUBUNIT"/>
    <property type="match status" value="1"/>
</dbReference>
<dbReference type="Proteomes" id="UP000229364">
    <property type="component" value="Unassembled WGS sequence"/>
</dbReference>
<feature type="binding site" evidence="3 5">
    <location>
        <position position="9"/>
    </location>
    <ligand>
        <name>substrate</name>
    </ligand>
</feature>
<organism evidence="7 8">
    <name type="scientific">bacterium (Candidatus Gribaldobacteria) CG_4_10_14_0_2_um_filter_41_16</name>
    <dbReference type="NCBI Taxonomy" id="2014265"/>
    <lineage>
        <taxon>Bacteria</taxon>
        <taxon>Candidatus Gribaldobacteria</taxon>
    </lineage>
</organism>
<dbReference type="HAMAP" id="MF_01929">
    <property type="entry name" value="PurE_classI"/>
    <property type="match status" value="1"/>
</dbReference>
<dbReference type="InterPro" id="IPR033747">
    <property type="entry name" value="PurE_ClassI"/>
</dbReference>
<reference evidence="8" key="1">
    <citation type="submission" date="2017-09" db="EMBL/GenBank/DDBJ databases">
        <title>Depth-based differentiation of microbial function through sediment-hosted aquifers and enrichment of novel symbionts in the deep terrestrial subsurface.</title>
        <authorList>
            <person name="Probst A.J."/>
            <person name="Ladd B."/>
            <person name="Jarett J.K."/>
            <person name="Geller-Mcgrath D.E."/>
            <person name="Sieber C.M.K."/>
            <person name="Emerson J.B."/>
            <person name="Anantharaman K."/>
            <person name="Thomas B.C."/>
            <person name="Malmstrom R."/>
            <person name="Stieglmeier M."/>
            <person name="Klingl A."/>
            <person name="Woyke T."/>
            <person name="Ryan C.M."/>
            <person name="Banfield J.F."/>
        </authorList>
    </citation>
    <scope>NUCLEOTIDE SEQUENCE [LARGE SCALE GENOMIC DNA]</scope>
</reference>
<dbReference type="PIRSF" id="PIRSF001338">
    <property type="entry name" value="AIR_carboxylase"/>
    <property type="match status" value="1"/>
</dbReference>
<sequence length="167" mass="17705">MSVGIIMGSDSDVPVVEKAKEVLEKFGIPFAATIRSAHRTPYDVQPIVTDWEVRGCQVFITAAGAAAHLAGAIASLTDKPVIAISLATENQTAVNGLDALLSSVMMPTGIPVATMAINGAANAALFAIKILALNDSAIQQKLREYRANLVSKTREKMEKLKESGWPD</sequence>
<keyword evidence="1 3" id="KW-0658">Purine biosynthesis</keyword>
<evidence type="ECO:0000256" key="4">
    <source>
        <dbReference type="PIRNR" id="PIRNR001338"/>
    </source>
</evidence>
<feature type="binding site" evidence="3 5">
    <location>
        <position position="39"/>
    </location>
    <ligand>
        <name>substrate</name>
    </ligand>
</feature>
<dbReference type="GO" id="GO:0006189">
    <property type="term" value="P:'de novo' IMP biosynthetic process"/>
    <property type="evidence" value="ECO:0007669"/>
    <property type="project" value="UniProtKB-UniRule"/>
</dbReference>
<comment type="caution">
    <text evidence="7">The sequence shown here is derived from an EMBL/GenBank/DDBJ whole genome shotgun (WGS) entry which is preliminary data.</text>
</comment>
<dbReference type="NCBIfam" id="TIGR01162">
    <property type="entry name" value="purE"/>
    <property type="match status" value="1"/>
</dbReference>
<evidence type="ECO:0000313" key="7">
    <source>
        <dbReference type="EMBL" id="PJA01854.1"/>
    </source>
</evidence>
<dbReference type="EMBL" id="PFPR01000012">
    <property type="protein sequence ID" value="PJA01854.1"/>
    <property type="molecule type" value="Genomic_DNA"/>
</dbReference>
<gene>
    <name evidence="3 7" type="primary">purE</name>
    <name evidence="7" type="ORF">COX74_00560</name>
</gene>
<dbReference type="AlphaFoldDB" id="A0A2M7VJ58"/>
<feature type="domain" description="PurE" evidence="6">
    <location>
        <begin position="1"/>
        <end position="153"/>
    </location>
</feature>
<accession>A0A2M7VJ58</accession>
<dbReference type="InterPro" id="IPR000031">
    <property type="entry name" value="PurE_dom"/>
</dbReference>
<comment type="similarity">
    <text evidence="3">Belongs to the AIR carboxylase family. Class I subfamily.</text>
</comment>
<evidence type="ECO:0000313" key="8">
    <source>
        <dbReference type="Proteomes" id="UP000229364"/>
    </source>
</evidence>
<dbReference type="SUPFAM" id="SSF52255">
    <property type="entry name" value="N5-CAIR mutase (phosphoribosylaminoimidazole carboxylase, PurE)"/>
    <property type="match status" value="1"/>
</dbReference>
<dbReference type="Pfam" id="PF00731">
    <property type="entry name" value="AIRC"/>
    <property type="match status" value="1"/>
</dbReference>
<evidence type="ECO:0000259" key="6">
    <source>
        <dbReference type="SMART" id="SM01001"/>
    </source>
</evidence>
<dbReference type="PANTHER" id="PTHR23046:SF2">
    <property type="entry name" value="PHOSPHORIBOSYLAMINOIMIDAZOLE CARBOXYLASE"/>
    <property type="match status" value="1"/>
</dbReference>
<name>A0A2M7VJ58_9BACT</name>
<protein>
    <recommendedName>
        <fullName evidence="3 4">N5-carboxyaminoimidazole ribonucleotide mutase</fullName>
        <shortName evidence="3 4">N5-CAIR mutase</shortName>
        <ecNumber evidence="3 4">5.4.99.18</ecNumber>
    </recommendedName>
    <alternativeName>
        <fullName evidence="3">5-(carboxyamino)imidazole ribonucleotide mutase</fullName>
    </alternativeName>
</protein>
<feature type="binding site" evidence="3 5">
    <location>
        <position position="12"/>
    </location>
    <ligand>
        <name>substrate</name>
    </ligand>
</feature>
<dbReference type="InterPro" id="IPR024694">
    <property type="entry name" value="PurE_prokaryotes"/>
</dbReference>
<proteinExistence type="inferred from homology"/>
<comment type="pathway">
    <text evidence="3 4">Purine metabolism; IMP biosynthesis via de novo pathway; 5-amino-1-(5-phospho-D-ribosyl)imidazole-4-carboxylate from 5-amino-1-(5-phospho-D-ribosyl)imidazole (N5-CAIR route): step 2/2.</text>
</comment>
<dbReference type="EC" id="5.4.99.18" evidence="3 4"/>
<evidence type="ECO:0000256" key="1">
    <source>
        <dbReference type="ARBA" id="ARBA00022755"/>
    </source>
</evidence>
<evidence type="ECO:0000256" key="2">
    <source>
        <dbReference type="ARBA" id="ARBA00023235"/>
    </source>
</evidence>
<comment type="catalytic activity">
    <reaction evidence="3 4">
        <text>5-carboxyamino-1-(5-phospho-D-ribosyl)imidazole + H(+) = 5-amino-1-(5-phospho-D-ribosyl)imidazole-4-carboxylate</text>
        <dbReference type="Rhea" id="RHEA:13193"/>
        <dbReference type="ChEBI" id="CHEBI:15378"/>
        <dbReference type="ChEBI" id="CHEBI:58730"/>
        <dbReference type="ChEBI" id="CHEBI:77657"/>
        <dbReference type="EC" id="5.4.99.18"/>
    </reaction>
</comment>
<comment type="function">
    <text evidence="3 4">Catalyzes the conversion of N5-carboxyaminoimidazole ribonucleotide (N5-CAIR) to 4-carboxy-5-aminoimidazole ribonucleotide (CAIR).</text>
</comment>